<evidence type="ECO:0000313" key="10">
    <source>
        <dbReference type="Proteomes" id="UP000654573"/>
    </source>
</evidence>
<feature type="transmembrane region" description="Helical" evidence="7">
    <location>
        <begin position="70"/>
        <end position="94"/>
    </location>
</feature>
<dbReference type="Pfam" id="PF00528">
    <property type="entry name" value="BPD_transp_1"/>
    <property type="match status" value="1"/>
</dbReference>
<feature type="transmembrane region" description="Helical" evidence="7">
    <location>
        <begin position="7"/>
        <end position="34"/>
    </location>
</feature>
<dbReference type="Proteomes" id="UP000654573">
    <property type="component" value="Unassembled WGS sequence"/>
</dbReference>
<evidence type="ECO:0000256" key="5">
    <source>
        <dbReference type="ARBA" id="ARBA00022989"/>
    </source>
</evidence>
<dbReference type="PANTHER" id="PTHR43744:SF9">
    <property type="entry name" value="POLYGALACTURONAN_RHAMNOGALACTURONAN TRANSPORT SYSTEM PERMEASE PROTEIN YTCP"/>
    <property type="match status" value="1"/>
</dbReference>
<dbReference type="InterPro" id="IPR035906">
    <property type="entry name" value="MetI-like_sf"/>
</dbReference>
<feature type="domain" description="ABC transmembrane type-1" evidence="8">
    <location>
        <begin position="71"/>
        <end position="278"/>
    </location>
</feature>
<keyword evidence="6 7" id="KW-0472">Membrane</keyword>
<evidence type="ECO:0000259" key="8">
    <source>
        <dbReference type="PROSITE" id="PS50928"/>
    </source>
</evidence>
<evidence type="ECO:0000313" key="9">
    <source>
        <dbReference type="EMBL" id="MBC5672041.1"/>
    </source>
</evidence>
<evidence type="ECO:0000256" key="4">
    <source>
        <dbReference type="ARBA" id="ARBA00022692"/>
    </source>
</evidence>
<keyword evidence="5 7" id="KW-1133">Transmembrane helix</keyword>
<feature type="transmembrane region" description="Helical" evidence="7">
    <location>
        <begin position="186"/>
        <end position="207"/>
    </location>
</feature>
<dbReference type="RefSeq" id="WP_054352196.1">
    <property type="nucleotide sequence ID" value="NZ_JACOOU010000002.1"/>
</dbReference>
<gene>
    <name evidence="9" type="ORF">H8S76_07245</name>
</gene>
<keyword evidence="3" id="KW-1003">Cell membrane</keyword>
<feature type="transmembrane region" description="Helical" evidence="7">
    <location>
        <begin position="138"/>
        <end position="156"/>
    </location>
</feature>
<dbReference type="Gene3D" id="1.10.3720.10">
    <property type="entry name" value="MetI-like"/>
    <property type="match status" value="1"/>
</dbReference>
<keyword evidence="10" id="KW-1185">Reference proteome</keyword>
<dbReference type="InterPro" id="IPR000515">
    <property type="entry name" value="MetI-like"/>
</dbReference>
<evidence type="ECO:0000256" key="2">
    <source>
        <dbReference type="ARBA" id="ARBA00022448"/>
    </source>
</evidence>
<sequence>MSDSKKFNVIATVILGILVVVTMVPILMIVIASFTEEKTLLRDGYSLLPGALSVDAYIYMVKQGAIIVRAYGVSILVTFVGTLGSVLITAMLAYPMSRKAFKYRGILTFFVFFTMLFSGGIVPSYIMWTRVFQIKDTIWALILPNYLVTAFNVFLVKNYYTNSIPDSLIEAAQIDGAGEMKIFWKVMLPLSVPTIATVSLFSGLAYWNDWINGLYYINDANLYSIQILLLKIMNNINALKQNTGSLMGTGAVSLPGTSIRMAMAVIGILPILLIYPFVQKYFIKGVVVGAVKG</sequence>
<evidence type="ECO:0000256" key="7">
    <source>
        <dbReference type="RuleBase" id="RU363032"/>
    </source>
</evidence>
<feature type="transmembrane region" description="Helical" evidence="7">
    <location>
        <begin position="106"/>
        <end position="126"/>
    </location>
</feature>
<keyword evidence="4 7" id="KW-0812">Transmembrane</keyword>
<evidence type="ECO:0000256" key="1">
    <source>
        <dbReference type="ARBA" id="ARBA00004651"/>
    </source>
</evidence>
<reference evidence="9 10" key="1">
    <citation type="submission" date="2020-08" db="EMBL/GenBank/DDBJ databases">
        <title>Genome public.</title>
        <authorList>
            <person name="Liu C."/>
            <person name="Sun Q."/>
        </authorList>
    </citation>
    <scope>NUCLEOTIDE SEQUENCE [LARGE SCALE GENOMIC DNA]</scope>
    <source>
        <strain evidence="9 10">NSJ-34</strain>
    </source>
</reference>
<dbReference type="PANTHER" id="PTHR43744">
    <property type="entry name" value="ABC TRANSPORTER PERMEASE PROTEIN MG189-RELATED-RELATED"/>
    <property type="match status" value="1"/>
</dbReference>
<comment type="similarity">
    <text evidence="7">Belongs to the binding-protein-dependent transport system permease family.</text>
</comment>
<dbReference type="EMBL" id="JACOOU010000002">
    <property type="protein sequence ID" value="MBC5672041.1"/>
    <property type="molecule type" value="Genomic_DNA"/>
</dbReference>
<evidence type="ECO:0000256" key="3">
    <source>
        <dbReference type="ARBA" id="ARBA00022475"/>
    </source>
</evidence>
<dbReference type="CDD" id="cd06261">
    <property type="entry name" value="TM_PBP2"/>
    <property type="match status" value="1"/>
</dbReference>
<proteinExistence type="inferred from homology"/>
<protein>
    <submittedName>
        <fullName evidence="9">Carbohydrate ABC transporter permease</fullName>
    </submittedName>
</protein>
<evidence type="ECO:0000256" key="6">
    <source>
        <dbReference type="ARBA" id="ARBA00023136"/>
    </source>
</evidence>
<organism evidence="9 10">
    <name type="scientific">Blautia celeris</name>
    <dbReference type="NCBI Taxonomy" id="2763026"/>
    <lineage>
        <taxon>Bacteria</taxon>
        <taxon>Bacillati</taxon>
        <taxon>Bacillota</taxon>
        <taxon>Clostridia</taxon>
        <taxon>Lachnospirales</taxon>
        <taxon>Lachnospiraceae</taxon>
        <taxon>Blautia</taxon>
    </lineage>
</organism>
<dbReference type="SUPFAM" id="SSF161098">
    <property type="entry name" value="MetI-like"/>
    <property type="match status" value="1"/>
</dbReference>
<feature type="transmembrane region" description="Helical" evidence="7">
    <location>
        <begin position="259"/>
        <end position="278"/>
    </location>
</feature>
<comment type="subcellular location">
    <subcellularLocation>
        <location evidence="1 7">Cell membrane</location>
        <topology evidence="1 7">Multi-pass membrane protein</topology>
    </subcellularLocation>
</comment>
<dbReference type="PROSITE" id="PS50928">
    <property type="entry name" value="ABC_TM1"/>
    <property type="match status" value="1"/>
</dbReference>
<name>A0ABR7FA09_9FIRM</name>
<comment type="caution">
    <text evidence="9">The sequence shown here is derived from an EMBL/GenBank/DDBJ whole genome shotgun (WGS) entry which is preliminary data.</text>
</comment>
<accession>A0ABR7FA09</accession>
<keyword evidence="2 7" id="KW-0813">Transport</keyword>